<protein>
    <submittedName>
        <fullName evidence="2">Dihydrofolate reductase family protein</fullName>
    </submittedName>
</protein>
<dbReference type="Proteomes" id="UP001500622">
    <property type="component" value="Unassembled WGS sequence"/>
</dbReference>
<sequence length="187" mass="20768">MTDIVAELIVSLDGHVRGEQSPGYYGYFGPELGAWFEQKDAEPHRTAFGRKTYEILSDLPEEAKDEDWHRMVKTSGWLFSRTLSTSEWPNLTVVGADPVDMLRRAKEDGGPEIRILGSLSIVHQLLGAEALDRLRLIVCPLVLPQTGLEPLFAGLPDLAFDLESTRVLDDRVLLLDYRPAGPPPSTA</sequence>
<gene>
    <name evidence="2" type="ORF">GCM10023169_35520</name>
</gene>
<dbReference type="Gene3D" id="3.40.430.10">
    <property type="entry name" value="Dihydrofolate Reductase, subunit A"/>
    <property type="match status" value="1"/>
</dbReference>
<comment type="caution">
    <text evidence="2">The sequence shown here is derived from an EMBL/GenBank/DDBJ whole genome shotgun (WGS) entry which is preliminary data.</text>
</comment>
<dbReference type="RefSeq" id="WP_345217991.1">
    <property type="nucleotide sequence ID" value="NZ_BAABGN010000013.1"/>
</dbReference>
<organism evidence="2 3">
    <name type="scientific">Georgenia halophila</name>
    <dbReference type="NCBI Taxonomy" id="620889"/>
    <lineage>
        <taxon>Bacteria</taxon>
        <taxon>Bacillati</taxon>
        <taxon>Actinomycetota</taxon>
        <taxon>Actinomycetes</taxon>
        <taxon>Micrococcales</taxon>
        <taxon>Bogoriellaceae</taxon>
        <taxon>Georgenia</taxon>
    </lineage>
</organism>
<proteinExistence type="predicted"/>
<evidence type="ECO:0000313" key="2">
    <source>
        <dbReference type="EMBL" id="GAA4431219.1"/>
    </source>
</evidence>
<reference evidence="3" key="1">
    <citation type="journal article" date="2019" name="Int. J. Syst. Evol. Microbiol.">
        <title>The Global Catalogue of Microorganisms (GCM) 10K type strain sequencing project: providing services to taxonomists for standard genome sequencing and annotation.</title>
        <authorList>
            <consortium name="The Broad Institute Genomics Platform"/>
            <consortium name="The Broad Institute Genome Sequencing Center for Infectious Disease"/>
            <person name="Wu L."/>
            <person name="Ma J."/>
        </authorList>
    </citation>
    <scope>NUCLEOTIDE SEQUENCE [LARGE SCALE GENOMIC DNA]</scope>
    <source>
        <strain evidence="3">JCM 17810</strain>
    </source>
</reference>
<accession>A0ABP8LLB1</accession>
<dbReference type="InterPro" id="IPR002734">
    <property type="entry name" value="RibDG_C"/>
</dbReference>
<name>A0ABP8LLB1_9MICO</name>
<keyword evidence="3" id="KW-1185">Reference proteome</keyword>
<dbReference type="SUPFAM" id="SSF53597">
    <property type="entry name" value="Dihydrofolate reductase-like"/>
    <property type="match status" value="1"/>
</dbReference>
<evidence type="ECO:0000259" key="1">
    <source>
        <dbReference type="Pfam" id="PF01872"/>
    </source>
</evidence>
<evidence type="ECO:0000313" key="3">
    <source>
        <dbReference type="Proteomes" id="UP001500622"/>
    </source>
</evidence>
<dbReference type="EMBL" id="BAABGN010000013">
    <property type="protein sequence ID" value="GAA4431219.1"/>
    <property type="molecule type" value="Genomic_DNA"/>
</dbReference>
<dbReference type="InterPro" id="IPR024072">
    <property type="entry name" value="DHFR-like_dom_sf"/>
</dbReference>
<feature type="domain" description="Bacterial bifunctional deaminase-reductase C-terminal" evidence="1">
    <location>
        <begin position="7"/>
        <end position="173"/>
    </location>
</feature>
<dbReference type="Pfam" id="PF01872">
    <property type="entry name" value="RibD_C"/>
    <property type="match status" value="1"/>
</dbReference>